<evidence type="ECO:0000256" key="11">
    <source>
        <dbReference type="HAMAP-Rule" id="MF_01220"/>
    </source>
</evidence>
<keyword evidence="7 11" id="KW-0418">Kinase</keyword>
<keyword evidence="4 11" id="KW-0963">Cytoplasm</keyword>
<comment type="activity regulation">
    <text evidence="11">Inhibited by UTP.</text>
</comment>
<comment type="caution">
    <text evidence="11">Lacks conserved residue(s) required for the propagation of feature annotation.</text>
</comment>
<dbReference type="InterPro" id="IPR011817">
    <property type="entry name" value="Uridylate_kinase"/>
</dbReference>
<keyword evidence="9 11" id="KW-0665">Pyrimidine biosynthesis</keyword>
<evidence type="ECO:0000256" key="5">
    <source>
        <dbReference type="ARBA" id="ARBA00022679"/>
    </source>
</evidence>
<evidence type="ECO:0000256" key="8">
    <source>
        <dbReference type="ARBA" id="ARBA00022840"/>
    </source>
</evidence>
<evidence type="ECO:0000256" key="1">
    <source>
        <dbReference type="ARBA" id="ARBA00004496"/>
    </source>
</evidence>
<reference evidence="13 14" key="1">
    <citation type="submission" date="2019-08" db="EMBL/GenBank/DDBJ databases">
        <authorList>
            <person name="Luo N."/>
        </authorList>
    </citation>
    <scope>NUCLEOTIDE SEQUENCE [LARGE SCALE GENOMIC DNA]</scope>
    <source>
        <strain evidence="13 14">NCIMB 9442</strain>
    </source>
</reference>
<evidence type="ECO:0000256" key="4">
    <source>
        <dbReference type="ARBA" id="ARBA00022490"/>
    </source>
</evidence>
<comment type="subunit">
    <text evidence="11">Homohexamer.</text>
</comment>
<keyword evidence="5 11" id="KW-0808">Transferase</keyword>
<dbReference type="InterPro" id="IPR036393">
    <property type="entry name" value="AceGlu_kinase-like_sf"/>
</dbReference>
<dbReference type="InterPro" id="IPR001048">
    <property type="entry name" value="Asp/Glu/Uridylate_kinase"/>
</dbReference>
<comment type="pathway">
    <text evidence="2 11">Pyrimidine metabolism; CTP biosynthesis via de novo pathway; UDP from UMP (UMPK route): step 1/1.</text>
</comment>
<evidence type="ECO:0000256" key="10">
    <source>
        <dbReference type="ARBA" id="ARBA00047767"/>
    </source>
</evidence>
<dbReference type="Gene3D" id="3.40.1160.10">
    <property type="entry name" value="Acetylglutamate kinase-like"/>
    <property type="match status" value="1"/>
</dbReference>
<protein>
    <recommendedName>
        <fullName evidence="11">Uridylate kinase</fullName>
        <shortName evidence="11">UK</shortName>
        <ecNumber evidence="11">2.7.4.22</ecNumber>
    </recommendedName>
    <alternativeName>
        <fullName evidence="11">Uridine monophosphate kinase</fullName>
        <shortName evidence="11">UMP kinase</shortName>
        <shortName evidence="11">UMPK</shortName>
    </alternativeName>
</protein>
<feature type="binding site" evidence="11">
    <location>
        <begin position="12"/>
        <end position="15"/>
    </location>
    <ligand>
        <name>ATP</name>
        <dbReference type="ChEBI" id="CHEBI:30616"/>
    </ligand>
</feature>
<feature type="binding site" evidence="11">
    <location>
        <begin position="135"/>
        <end position="142"/>
    </location>
    <ligand>
        <name>UMP</name>
        <dbReference type="ChEBI" id="CHEBI:57865"/>
    </ligand>
</feature>
<evidence type="ECO:0000313" key="13">
    <source>
        <dbReference type="EMBL" id="MBG3876063.1"/>
    </source>
</evidence>
<feature type="binding site" evidence="11">
    <location>
        <position position="162"/>
    </location>
    <ligand>
        <name>ATP</name>
        <dbReference type="ChEBI" id="CHEBI:30616"/>
    </ligand>
</feature>
<evidence type="ECO:0000256" key="7">
    <source>
        <dbReference type="ARBA" id="ARBA00022777"/>
    </source>
</evidence>
<dbReference type="PANTHER" id="PTHR42833">
    <property type="entry name" value="URIDYLATE KINASE"/>
    <property type="match status" value="1"/>
</dbReference>
<dbReference type="Proteomes" id="UP001194469">
    <property type="component" value="Unassembled WGS sequence"/>
</dbReference>
<evidence type="ECO:0000256" key="3">
    <source>
        <dbReference type="ARBA" id="ARBA00007614"/>
    </source>
</evidence>
<keyword evidence="8 11" id="KW-0067">ATP-binding</keyword>
<comment type="catalytic activity">
    <reaction evidence="10 11">
        <text>UMP + ATP = UDP + ADP</text>
        <dbReference type="Rhea" id="RHEA:24400"/>
        <dbReference type="ChEBI" id="CHEBI:30616"/>
        <dbReference type="ChEBI" id="CHEBI:57865"/>
        <dbReference type="ChEBI" id="CHEBI:58223"/>
        <dbReference type="ChEBI" id="CHEBI:456216"/>
        <dbReference type="EC" id="2.7.4.22"/>
    </reaction>
</comment>
<feature type="binding site" evidence="11">
    <location>
        <position position="54"/>
    </location>
    <ligand>
        <name>UMP</name>
        <dbReference type="ChEBI" id="CHEBI:57865"/>
    </ligand>
</feature>
<feature type="domain" description="Aspartate/glutamate/uridylate kinase" evidence="12">
    <location>
        <begin position="7"/>
        <end position="216"/>
    </location>
</feature>
<keyword evidence="6 11" id="KW-0547">Nucleotide-binding</keyword>
<dbReference type="HAMAP" id="MF_01220_B">
    <property type="entry name" value="PyrH_B"/>
    <property type="match status" value="1"/>
</dbReference>
<feature type="binding site" evidence="11">
    <location>
        <position position="74"/>
    </location>
    <ligand>
        <name>UMP</name>
        <dbReference type="ChEBI" id="CHEBI:57865"/>
    </ligand>
</feature>
<dbReference type="PANTHER" id="PTHR42833:SF4">
    <property type="entry name" value="URIDYLATE KINASE PUMPKIN, CHLOROPLASTIC"/>
    <property type="match status" value="1"/>
</dbReference>
<evidence type="ECO:0000313" key="14">
    <source>
        <dbReference type="Proteomes" id="UP001194469"/>
    </source>
</evidence>
<comment type="caution">
    <text evidence="13">The sequence shown here is derived from an EMBL/GenBank/DDBJ whole genome shotgun (WGS) entry which is preliminary data.</text>
</comment>
<dbReference type="PIRSF" id="PIRSF005650">
    <property type="entry name" value="Uridylate_kin"/>
    <property type="match status" value="1"/>
</dbReference>
<sequence length="238" mass="25771">MSELRYKRVLLKLSGEALAGENKFGIDPQTVSKICEEIAEVVDMGLQVALVIGGGNIFRGLSSSAKGMDRSSADYMGMLATVLNALAVQDALEKIGHPTRVLSAITMQEVCEPYIRRRADRHLEKGRVVICAAGTGNPYFTTDTAAALRGMELKCQAIIKATKVDGVYDKDPMKHDDAVMFRSLGYVETLQRKLGVMDSTAITLAMENDVPIIVCNMFKGSIKRVVMGEDVGTIVHGG</sequence>
<dbReference type="Pfam" id="PF00696">
    <property type="entry name" value="AA_kinase"/>
    <property type="match status" value="1"/>
</dbReference>
<dbReference type="InterPro" id="IPR015963">
    <property type="entry name" value="Uridylate_kinase_bac"/>
</dbReference>
<dbReference type="SUPFAM" id="SSF53633">
    <property type="entry name" value="Carbamate kinase-like"/>
    <property type="match status" value="1"/>
</dbReference>
<feature type="binding site" evidence="11">
    <location>
        <position position="168"/>
    </location>
    <ligand>
        <name>ATP</name>
        <dbReference type="ChEBI" id="CHEBI:30616"/>
    </ligand>
</feature>
<dbReference type="GO" id="GO:0033862">
    <property type="term" value="F:UMP kinase activity"/>
    <property type="evidence" value="ECO:0007669"/>
    <property type="project" value="UniProtKB-EC"/>
</dbReference>
<dbReference type="NCBIfam" id="TIGR02075">
    <property type="entry name" value="pyrH_bact"/>
    <property type="match status" value="1"/>
</dbReference>
<proteinExistence type="inferred from homology"/>
<name>A0ABS0J0V9_9BACT</name>
<comment type="similarity">
    <text evidence="3 11">Belongs to the UMP kinase family.</text>
</comment>
<dbReference type="EMBL" id="VRYY01000069">
    <property type="protein sequence ID" value="MBG3876063.1"/>
    <property type="molecule type" value="Genomic_DNA"/>
</dbReference>
<comment type="function">
    <text evidence="11">Catalyzes the reversible phosphorylation of UMP to UDP.</text>
</comment>
<comment type="subcellular location">
    <subcellularLocation>
        <location evidence="1 11">Cytoplasm</location>
    </subcellularLocation>
</comment>
<organism evidence="13 14">
    <name type="scientific">Nitratidesulfovibrio oxamicus</name>
    <dbReference type="NCBI Taxonomy" id="32016"/>
    <lineage>
        <taxon>Bacteria</taxon>
        <taxon>Pseudomonadati</taxon>
        <taxon>Thermodesulfobacteriota</taxon>
        <taxon>Desulfovibrionia</taxon>
        <taxon>Desulfovibrionales</taxon>
        <taxon>Desulfovibrionaceae</taxon>
        <taxon>Nitratidesulfovibrio</taxon>
    </lineage>
</organism>
<dbReference type="EC" id="2.7.4.22" evidence="11"/>
<accession>A0ABS0J0V9</accession>
<feature type="binding site" evidence="11">
    <location>
        <position position="55"/>
    </location>
    <ligand>
        <name>ATP</name>
        <dbReference type="ChEBI" id="CHEBI:30616"/>
    </ligand>
</feature>
<dbReference type="CDD" id="cd04254">
    <property type="entry name" value="AAK_UMPK-PyrH-Ec"/>
    <property type="match status" value="1"/>
</dbReference>
<evidence type="ECO:0000256" key="6">
    <source>
        <dbReference type="ARBA" id="ARBA00022741"/>
    </source>
</evidence>
<dbReference type="RefSeq" id="WP_015946540.1">
    <property type="nucleotide sequence ID" value="NZ_VRYY01000069.1"/>
</dbReference>
<evidence type="ECO:0000256" key="9">
    <source>
        <dbReference type="ARBA" id="ARBA00022975"/>
    </source>
</evidence>
<gene>
    <name evidence="11" type="primary">pyrH</name>
    <name evidence="13" type="ORF">FVW20_03225</name>
</gene>
<evidence type="ECO:0000256" key="2">
    <source>
        <dbReference type="ARBA" id="ARBA00004791"/>
    </source>
</evidence>
<feature type="binding site" evidence="11">
    <location>
        <position position="59"/>
    </location>
    <ligand>
        <name>ATP</name>
        <dbReference type="ChEBI" id="CHEBI:30616"/>
    </ligand>
</feature>
<evidence type="ECO:0000259" key="12">
    <source>
        <dbReference type="Pfam" id="PF00696"/>
    </source>
</evidence>
<keyword evidence="14" id="KW-1185">Reference proteome</keyword>
<feature type="binding site" evidence="11">
    <location>
        <position position="171"/>
    </location>
    <ligand>
        <name>ATP</name>
        <dbReference type="ChEBI" id="CHEBI:30616"/>
    </ligand>
</feature>